<dbReference type="AlphaFoldDB" id="A0A849I0S1"/>
<organism evidence="2 3">
    <name type="scientific">Enterovirga aerilata</name>
    <dbReference type="NCBI Taxonomy" id="2730920"/>
    <lineage>
        <taxon>Bacteria</taxon>
        <taxon>Pseudomonadati</taxon>
        <taxon>Pseudomonadota</taxon>
        <taxon>Alphaproteobacteria</taxon>
        <taxon>Hyphomicrobiales</taxon>
        <taxon>Methylobacteriaceae</taxon>
        <taxon>Enterovirga</taxon>
    </lineage>
</organism>
<dbReference type="CDD" id="cd02238">
    <property type="entry name" value="cupin_KdgF"/>
    <property type="match status" value="1"/>
</dbReference>
<dbReference type="InterPro" id="IPR052535">
    <property type="entry name" value="Bacilysin_H2HPP_isomerase"/>
</dbReference>
<sequence>MIGRKDEPFVRDGEAEWQPAGEGVVRKVLTYSDRVMMVRVRFEAGAVGPPHSHPHVQCTLVESGVFDVTIAGRTERLRAGDSFLVPPHAEHDARNIEAGTLLDVFTPMRRDFV</sequence>
<dbReference type="PANTHER" id="PTHR40112">
    <property type="entry name" value="H2HPP ISOMERASE"/>
    <property type="match status" value="1"/>
</dbReference>
<dbReference type="Gene3D" id="2.60.120.10">
    <property type="entry name" value="Jelly Rolls"/>
    <property type="match status" value="1"/>
</dbReference>
<dbReference type="PANTHER" id="PTHR40112:SF1">
    <property type="entry name" value="H2HPP ISOMERASE"/>
    <property type="match status" value="1"/>
</dbReference>
<dbReference type="InterPro" id="IPR014710">
    <property type="entry name" value="RmlC-like_jellyroll"/>
</dbReference>
<dbReference type="Pfam" id="PF07883">
    <property type="entry name" value="Cupin_2"/>
    <property type="match status" value="1"/>
</dbReference>
<accession>A0A849I0S1</accession>
<dbReference type="PIRSF" id="PIRSF029883">
    <property type="entry name" value="KdgF"/>
    <property type="match status" value="1"/>
</dbReference>
<dbReference type="InterPro" id="IPR013096">
    <property type="entry name" value="Cupin_2"/>
</dbReference>
<name>A0A849I0S1_9HYPH</name>
<evidence type="ECO:0000313" key="2">
    <source>
        <dbReference type="EMBL" id="NNM73356.1"/>
    </source>
</evidence>
<feature type="domain" description="Cupin type-2" evidence="1">
    <location>
        <begin position="39"/>
        <end position="104"/>
    </location>
</feature>
<gene>
    <name evidence="2" type="ORF">HJG44_13285</name>
</gene>
<dbReference type="InterPro" id="IPR025499">
    <property type="entry name" value="KdgF"/>
</dbReference>
<dbReference type="InterPro" id="IPR011051">
    <property type="entry name" value="RmlC_Cupin_sf"/>
</dbReference>
<dbReference type="EMBL" id="JABEPP010000003">
    <property type="protein sequence ID" value="NNM73356.1"/>
    <property type="molecule type" value="Genomic_DNA"/>
</dbReference>
<dbReference type="Proteomes" id="UP000564885">
    <property type="component" value="Unassembled WGS sequence"/>
</dbReference>
<keyword evidence="3" id="KW-1185">Reference proteome</keyword>
<evidence type="ECO:0000313" key="3">
    <source>
        <dbReference type="Proteomes" id="UP000564885"/>
    </source>
</evidence>
<reference evidence="2 3" key="1">
    <citation type="submission" date="2020-04" db="EMBL/GenBank/DDBJ databases">
        <title>Enterovirga sp. isolate from soil.</title>
        <authorList>
            <person name="Chea S."/>
            <person name="Kim D.-U."/>
        </authorList>
    </citation>
    <scope>NUCLEOTIDE SEQUENCE [LARGE SCALE GENOMIC DNA]</scope>
    <source>
        <strain evidence="2 3">DB1703</strain>
    </source>
</reference>
<dbReference type="RefSeq" id="WP_171218811.1">
    <property type="nucleotide sequence ID" value="NZ_JABEPP010000003.1"/>
</dbReference>
<evidence type="ECO:0000259" key="1">
    <source>
        <dbReference type="Pfam" id="PF07883"/>
    </source>
</evidence>
<dbReference type="SUPFAM" id="SSF51182">
    <property type="entry name" value="RmlC-like cupins"/>
    <property type="match status" value="1"/>
</dbReference>
<protein>
    <submittedName>
        <fullName evidence="2">Cupin domain-containing protein</fullName>
    </submittedName>
</protein>
<comment type="caution">
    <text evidence="2">The sequence shown here is derived from an EMBL/GenBank/DDBJ whole genome shotgun (WGS) entry which is preliminary data.</text>
</comment>
<proteinExistence type="predicted"/>